<dbReference type="GeneID" id="29674852"/>
<accession>C7M471</accession>
<dbReference type="RefSeq" id="WP_015782272.1">
    <property type="nucleotide sequence ID" value="NC_013162.1"/>
</dbReference>
<dbReference type="eggNOG" id="ENOG50330PU">
    <property type="taxonomic scope" value="Bacteria"/>
</dbReference>
<gene>
    <name evidence="1" type="ordered locus">Coch_1071</name>
</gene>
<sequence>MKKIIFTLIVLATLVACQKNEPDSLFDKNPSERFEESQAELRKELTTAQQGWKLTYFTNDKKFGGFTFLMKFTPEGLVEMNSDMGLTSSSTTSKYEIQEGQGTMLVFTTKNYIHELSDAYTPTDLRGKGYEGEFQFIYHGKEGNKLKFRTQRKATEQYVYFEPATAEDWNNIHNTATNVALPMITLRPFNFYFRVTTNAGNEDYDIFLYHRFLTLTSFSNPSKVLEVSLSPSANKLVFAKPLVVEGKTFREMTLDSSGSLPRYFATVDGVSIEILAGNITEEHINNDYQNIGTKVTQFIFLTSPLGIQTANTYTSNAFIRNFLMINTNNYFARIDFSFSKTGKCDIVLFYAFPNMGNYSKRVYTYDYTLTDKRLYLTNPQFKEQTDENLWNDSANVAILNASNRVFNNITTVATNGFYIKKLPLKLKYSNVIYLLQSSTYSNISFPVYVN</sequence>
<dbReference type="PROSITE" id="PS51257">
    <property type="entry name" value="PROKAR_LIPOPROTEIN"/>
    <property type="match status" value="1"/>
</dbReference>
<dbReference type="EMBL" id="CP001632">
    <property type="protein sequence ID" value="ACU92626.1"/>
    <property type="molecule type" value="Genomic_DNA"/>
</dbReference>
<keyword evidence="2" id="KW-1185">Reference proteome</keyword>
<dbReference type="AlphaFoldDB" id="C7M471"/>
<proteinExistence type="predicted"/>
<reference evidence="1 2" key="1">
    <citation type="journal article" date="2009" name="Stand. Genomic Sci.">
        <title>Complete genome sequence of Capnocytophaga ochracea type strain (VPI 2845).</title>
        <authorList>
            <person name="Mavrommatis K."/>
            <person name="Gronow S."/>
            <person name="Saunders E."/>
            <person name="Land M."/>
            <person name="Lapidus A."/>
            <person name="Copeland A."/>
            <person name="Glavina Del Rio T."/>
            <person name="Nolan M."/>
            <person name="Lucas S."/>
            <person name="Chen F."/>
            <person name="Tice H."/>
            <person name="Cheng J.F."/>
            <person name="Bruce D."/>
            <person name="Goodwin L."/>
            <person name="Pitluck S."/>
            <person name="Pati A."/>
            <person name="Ivanova N."/>
            <person name="Chen A."/>
            <person name="Palaniappan K."/>
            <person name="Chain P."/>
            <person name="Hauser L."/>
            <person name="Chang Y.J."/>
            <person name="Jeffries C.D."/>
            <person name="Brettin T."/>
            <person name="Detter J.C."/>
            <person name="Han C."/>
            <person name="Bristow J."/>
            <person name="Goker M."/>
            <person name="Rohde M."/>
            <person name="Eisen J.A."/>
            <person name="Markowitz V."/>
            <person name="Kyrpides N.C."/>
            <person name="Klenk H.P."/>
            <person name="Hugenholtz P."/>
        </authorList>
    </citation>
    <scope>NUCLEOTIDE SEQUENCE [LARGE SCALE GENOMIC DNA]</scope>
    <source>
        <strain evidence="2">ATCC 27872 / DSM 7271 / JCM 12966 / VPI 2845</strain>
    </source>
</reference>
<protein>
    <recommendedName>
        <fullName evidence="3">DUF4302 domain-containing protein</fullName>
    </recommendedName>
</protein>
<name>C7M471_CAPOD</name>
<dbReference type="InterPro" id="IPR025396">
    <property type="entry name" value="DUF4302"/>
</dbReference>
<evidence type="ECO:0000313" key="1">
    <source>
        <dbReference type="EMBL" id="ACU92626.1"/>
    </source>
</evidence>
<dbReference type="KEGG" id="coc:Coch_1071"/>
<dbReference type="Pfam" id="PF14135">
    <property type="entry name" value="DUF4302"/>
    <property type="match status" value="1"/>
</dbReference>
<evidence type="ECO:0000313" key="2">
    <source>
        <dbReference type="Proteomes" id="UP000006650"/>
    </source>
</evidence>
<dbReference type="Proteomes" id="UP000006650">
    <property type="component" value="Chromosome"/>
</dbReference>
<evidence type="ECO:0008006" key="3">
    <source>
        <dbReference type="Google" id="ProtNLM"/>
    </source>
</evidence>
<dbReference type="STRING" id="521097.Coch_1071"/>
<organism evidence="1 2">
    <name type="scientific">Capnocytophaga ochracea (strain ATCC 27872 / DSM 7271 / CCUG 9716 / JCM 12966 / NCTC 12371 / SS31 / VPI 2845)</name>
    <name type="common">Bacteroides ochraceus</name>
    <dbReference type="NCBI Taxonomy" id="521097"/>
    <lineage>
        <taxon>Bacteria</taxon>
        <taxon>Pseudomonadati</taxon>
        <taxon>Bacteroidota</taxon>
        <taxon>Flavobacteriia</taxon>
        <taxon>Flavobacteriales</taxon>
        <taxon>Flavobacteriaceae</taxon>
        <taxon>Capnocytophaga</taxon>
    </lineage>
</organism>
<dbReference type="HOGENOM" id="CLU_617765_0_0_10"/>